<dbReference type="EMBL" id="CP058910">
    <property type="protein sequence ID" value="QLH78586.1"/>
    <property type="molecule type" value="Genomic_DNA"/>
</dbReference>
<gene>
    <name evidence="2" type="ORF">HZS55_15375</name>
</gene>
<feature type="transmembrane region" description="Helical" evidence="1">
    <location>
        <begin position="40"/>
        <end position="59"/>
    </location>
</feature>
<dbReference type="KEGG" id="hrr:HZS55_15375"/>
<keyword evidence="1" id="KW-0812">Transmembrane</keyword>
<evidence type="ECO:0000313" key="3">
    <source>
        <dbReference type="Proteomes" id="UP000509667"/>
    </source>
</evidence>
<name>A0A7D5P1M4_9EURY</name>
<keyword evidence="1" id="KW-1133">Transmembrane helix</keyword>
<dbReference type="OrthoDB" id="342532at2157"/>
<sequence>MAQRDLGELLTDTRLNAAIGWVLVGVFGLVTVESLLDGDLLWAAFAVTVGTVAALPALVRRNPRAMAPAEVVLLAGLPVVARALVTVRMTSTIAVYLSIAAFALLVAVNLHLFTPIEMSVGFAVLFVVVTTLAAAGLWALARWGSDVHLGTTLLLEPGPDGLLSDADLDQIEHELMVEFVGSGVAGLVAGLVFQVYVRRRATVSERVEGGVA</sequence>
<evidence type="ECO:0000313" key="2">
    <source>
        <dbReference type="EMBL" id="QLH78586.1"/>
    </source>
</evidence>
<organism evidence="2 3">
    <name type="scientific">Halosimplex rubrum</name>
    <dbReference type="NCBI Taxonomy" id="869889"/>
    <lineage>
        <taxon>Archaea</taxon>
        <taxon>Methanobacteriati</taxon>
        <taxon>Methanobacteriota</taxon>
        <taxon>Stenosarchaea group</taxon>
        <taxon>Halobacteria</taxon>
        <taxon>Halobacteriales</taxon>
        <taxon>Haloarculaceae</taxon>
        <taxon>Halosimplex</taxon>
    </lineage>
</organism>
<dbReference type="Proteomes" id="UP000509667">
    <property type="component" value="Chromosome"/>
</dbReference>
<protein>
    <submittedName>
        <fullName evidence="2">Uncharacterized protein</fullName>
    </submittedName>
</protein>
<dbReference type="AlphaFoldDB" id="A0A7D5P1M4"/>
<proteinExistence type="predicted"/>
<evidence type="ECO:0000256" key="1">
    <source>
        <dbReference type="SAM" id="Phobius"/>
    </source>
</evidence>
<feature type="transmembrane region" description="Helical" evidence="1">
    <location>
        <begin position="71"/>
        <end position="87"/>
    </location>
</feature>
<feature type="transmembrane region" description="Helical" evidence="1">
    <location>
        <begin position="15"/>
        <end position="34"/>
    </location>
</feature>
<feature type="transmembrane region" description="Helical" evidence="1">
    <location>
        <begin position="93"/>
        <end position="113"/>
    </location>
</feature>
<feature type="transmembrane region" description="Helical" evidence="1">
    <location>
        <begin position="179"/>
        <end position="197"/>
    </location>
</feature>
<dbReference type="GeneID" id="56079272"/>
<keyword evidence="3" id="KW-1185">Reference proteome</keyword>
<feature type="transmembrane region" description="Helical" evidence="1">
    <location>
        <begin position="120"/>
        <end position="141"/>
    </location>
</feature>
<reference evidence="2 3" key="1">
    <citation type="submission" date="2020-07" db="EMBL/GenBank/DDBJ databases">
        <title>Halosimplex pelagicum sp. nov. and Halosimplex rubrum sp. nov., isolated from salted brown alga Laminaria, and emended description of the genus Halosimplex.</title>
        <authorList>
            <person name="Cui H."/>
        </authorList>
    </citation>
    <scope>NUCLEOTIDE SEQUENCE [LARGE SCALE GENOMIC DNA]</scope>
    <source>
        <strain evidence="2 3">R27</strain>
    </source>
</reference>
<accession>A0A7D5P1M4</accession>
<dbReference type="RefSeq" id="WP_179908466.1">
    <property type="nucleotide sequence ID" value="NZ_CP058910.1"/>
</dbReference>
<keyword evidence="1" id="KW-0472">Membrane</keyword>